<reference evidence="1 2" key="1">
    <citation type="journal article" date="2020" name="Arch. Microbiol.">
        <title>Bradyrhizobium campsiandrae sp. nov., a nitrogen-fixing bacterial strain isolated from a native leguminous tree from the Amazon adapted to flooded conditions.</title>
        <authorList>
            <person name="Cabral Michel D."/>
            <person name="Martins da Costa E."/>
            <person name="Azarias Guimaraes A."/>
            <person name="Soares de Carvalho T."/>
            <person name="Santos de Castro Caputo P."/>
            <person name="Willems A."/>
            <person name="de Souza Moreira F.M."/>
        </authorList>
    </citation>
    <scope>NUCLEOTIDE SEQUENCE [LARGE SCALE GENOMIC DNA]</scope>
    <source>
        <strain evidence="2">INPA 384B</strain>
    </source>
</reference>
<dbReference type="EMBL" id="JAATTO010000011">
    <property type="protein sequence ID" value="MBC9978417.1"/>
    <property type="molecule type" value="Genomic_DNA"/>
</dbReference>
<evidence type="ECO:0000313" key="2">
    <source>
        <dbReference type="Proteomes" id="UP000639516"/>
    </source>
</evidence>
<organism evidence="1 2">
    <name type="scientific">Bradyrhizobium campsiandrae</name>
    <dbReference type="NCBI Taxonomy" id="1729892"/>
    <lineage>
        <taxon>Bacteria</taxon>
        <taxon>Pseudomonadati</taxon>
        <taxon>Pseudomonadota</taxon>
        <taxon>Alphaproteobacteria</taxon>
        <taxon>Hyphomicrobiales</taxon>
        <taxon>Nitrobacteraceae</taxon>
        <taxon>Bradyrhizobium</taxon>
    </lineage>
</organism>
<sequence length="164" mass="17838">MTGKSAAKAETLLLAIASNAKPIRFIPMPFLKKFTMNNDGIRQSLADFAEIGCVAPATVRDNPSRAQRCHLTSGKEFRLRNQRSFGFSKSGYVQPITSPVVTSIGRNAASISPLVVAPIARELMPGQGQLDEPLPVGAFGRRCALHCRFGFMLWIVLRTHGAQV</sequence>
<dbReference type="RefSeq" id="WP_188103447.1">
    <property type="nucleotide sequence ID" value="NZ_JAANIH010000032.1"/>
</dbReference>
<dbReference type="Proteomes" id="UP000639516">
    <property type="component" value="Unassembled WGS sequence"/>
</dbReference>
<keyword evidence="2" id="KW-1185">Reference proteome</keyword>
<accession>A0ABR7U4U0</accession>
<protein>
    <submittedName>
        <fullName evidence="1">Uncharacterized protein</fullName>
    </submittedName>
</protein>
<name>A0ABR7U4U0_9BRAD</name>
<evidence type="ECO:0000313" key="1">
    <source>
        <dbReference type="EMBL" id="MBC9978417.1"/>
    </source>
</evidence>
<proteinExistence type="predicted"/>
<comment type="caution">
    <text evidence="1">The sequence shown here is derived from an EMBL/GenBank/DDBJ whole genome shotgun (WGS) entry which is preliminary data.</text>
</comment>
<gene>
    <name evidence="1" type="ORF">HA482_09315</name>
</gene>